<sequence>MKDNSGNKPFKLVAINKSETGADAGNKGGNMGDKNICQASYHKLSRARNVSFWMNVHVRQLPANVEPLMWLPDIFSYISEDVESAISELEERGVFVQGDEEELI</sequence>
<dbReference type="AlphaFoldDB" id="A0A3R0Q2A0"/>
<reference evidence="1" key="1">
    <citation type="submission" date="2018-07" db="EMBL/GenBank/DDBJ databases">
        <authorList>
            <consortium name="GenomeTrakr network: Whole genome sequencing for foodborne pathogen traceback"/>
        </authorList>
    </citation>
    <scope>NUCLEOTIDE SEQUENCE [LARGE SCALE GENOMIC DNA]</scope>
    <source>
        <strain evidence="1">FDA00013282</strain>
    </source>
</reference>
<dbReference type="EMBL" id="RTRY01000006">
    <property type="protein sequence ID" value="MJX47124.1"/>
    <property type="molecule type" value="Genomic_DNA"/>
</dbReference>
<dbReference type="Pfam" id="PF25738">
    <property type="entry name" value="Derepression"/>
    <property type="match status" value="1"/>
</dbReference>
<organism evidence="1">
    <name type="scientific">Salmonella enterica</name>
    <name type="common">Salmonella choleraesuis</name>
    <dbReference type="NCBI Taxonomy" id="28901"/>
    <lineage>
        <taxon>Bacteria</taxon>
        <taxon>Pseudomonadati</taxon>
        <taxon>Pseudomonadota</taxon>
        <taxon>Gammaproteobacteria</taxon>
        <taxon>Enterobacterales</taxon>
        <taxon>Enterobacteriaceae</taxon>
        <taxon>Salmonella</taxon>
    </lineage>
</organism>
<evidence type="ECO:0000313" key="1">
    <source>
        <dbReference type="EMBL" id="MJX47124.1"/>
    </source>
</evidence>
<gene>
    <name evidence="1" type="ORF">DTA53_09465</name>
</gene>
<accession>A0A3R0Q2A0</accession>
<comment type="caution">
    <text evidence="1">The sequence shown here is derived from an EMBL/GenBank/DDBJ whole genome shotgun (WGS) entry which is preliminary data.</text>
</comment>
<dbReference type="Proteomes" id="UP000885264">
    <property type="component" value="Unassembled WGS sequence"/>
</dbReference>
<protein>
    <submittedName>
        <fullName evidence="1">Uncharacterized protein</fullName>
    </submittedName>
</protein>
<dbReference type="InterPro" id="IPR057872">
    <property type="entry name" value="Derepression"/>
</dbReference>
<name>A0A3R0Q2A0_SALER</name>
<proteinExistence type="predicted"/>